<dbReference type="PANTHER" id="PTHR35368:SF1">
    <property type="entry name" value="HYDROPEROXIDE REDUCTASE"/>
    <property type="match status" value="1"/>
</dbReference>
<gene>
    <name evidence="1" type="ORF">Psuf_081550</name>
</gene>
<sequence>MSNGVDMTTLRRFIGQIEREPSAANRDVSVVATWRGGLASEVTFASGERPLHAAADGHAGGMTMLLASLAACEVELVAVRAALLGVRVQTLTVEATGDFDLHRYLGLGGDLGAGYDKISYTVRLKTDDATPDQLDALHRACERDSPVGESLRRGVPLTVRFEAS</sequence>
<keyword evidence="2" id="KW-1185">Reference proteome</keyword>
<reference evidence="1 2" key="2">
    <citation type="submission" date="2020-03" db="EMBL/GenBank/DDBJ databases">
        <authorList>
            <person name="Ichikawa N."/>
            <person name="Kimura A."/>
            <person name="Kitahashi Y."/>
            <person name="Uohara A."/>
        </authorList>
    </citation>
    <scope>NUCLEOTIDE SEQUENCE [LARGE SCALE GENOMIC DNA]</scope>
    <source>
        <strain evidence="1 2">NBRC 105367</strain>
    </source>
</reference>
<dbReference type="PANTHER" id="PTHR35368">
    <property type="entry name" value="HYDROPEROXIDE REDUCTASE"/>
    <property type="match status" value="1"/>
</dbReference>
<dbReference type="EMBL" id="AP022871">
    <property type="protein sequence ID" value="BCB90842.1"/>
    <property type="molecule type" value="Genomic_DNA"/>
</dbReference>
<dbReference type="Proteomes" id="UP000503011">
    <property type="component" value="Chromosome"/>
</dbReference>
<dbReference type="AlphaFoldDB" id="A0A6F8YXL6"/>
<evidence type="ECO:0000313" key="2">
    <source>
        <dbReference type="Proteomes" id="UP000503011"/>
    </source>
</evidence>
<organism evidence="1 2">
    <name type="scientific">Phytohabitans suffuscus</name>
    <dbReference type="NCBI Taxonomy" id="624315"/>
    <lineage>
        <taxon>Bacteria</taxon>
        <taxon>Bacillati</taxon>
        <taxon>Actinomycetota</taxon>
        <taxon>Actinomycetes</taxon>
        <taxon>Micromonosporales</taxon>
        <taxon>Micromonosporaceae</taxon>
    </lineage>
</organism>
<dbReference type="InterPro" id="IPR003718">
    <property type="entry name" value="OsmC/Ohr_fam"/>
</dbReference>
<dbReference type="InterPro" id="IPR052924">
    <property type="entry name" value="OsmC/Ohr_hydroprdx_reductase"/>
</dbReference>
<reference evidence="1 2" key="1">
    <citation type="submission" date="2020-03" db="EMBL/GenBank/DDBJ databases">
        <title>Whole genome shotgun sequence of Phytohabitans suffuscus NBRC 105367.</title>
        <authorList>
            <person name="Komaki H."/>
            <person name="Tamura T."/>
        </authorList>
    </citation>
    <scope>NUCLEOTIDE SEQUENCE [LARGE SCALE GENOMIC DNA]</scope>
    <source>
        <strain evidence="1 2">NBRC 105367</strain>
    </source>
</reference>
<dbReference type="Pfam" id="PF02566">
    <property type="entry name" value="OsmC"/>
    <property type="match status" value="1"/>
</dbReference>
<dbReference type="Gene3D" id="3.30.300.20">
    <property type="match status" value="1"/>
</dbReference>
<name>A0A6F8YXL6_9ACTN</name>
<accession>A0A6F8YXL6</accession>
<dbReference type="RefSeq" id="WP_173163290.1">
    <property type="nucleotide sequence ID" value="NZ_AP022871.1"/>
</dbReference>
<dbReference type="InterPro" id="IPR015946">
    <property type="entry name" value="KH_dom-like_a/b"/>
</dbReference>
<dbReference type="SUPFAM" id="SSF82784">
    <property type="entry name" value="OsmC-like"/>
    <property type="match status" value="1"/>
</dbReference>
<protein>
    <recommendedName>
        <fullName evidence="3">Osmotically inducible protein C</fullName>
    </recommendedName>
</protein>
<dbReference type="InterPro" id="IPR036102">
    <property type="entry name" value="OsmC/Ohrsf"/>
</dbReference>
<evidence type="ECO:0000313" key="1">
    <source>
        <dbReference type="EMBL" id="BCB90842.1"/>
    </source>
</evidence>
<dbReference type="KEGG" id="psuu:Psuf_081550"/>
<proteinExistence type="predicted"/>
<evidence type="ECO:0008006" key="3">
    <source>
        <dbReference type="Google" id="ProtNLM"/>
    </source>
</evidence>